<evidence type="ECO:0000256" key="2">
    <source>
        <dbReference type="ARBA" id="ARBA00005635"/>
    </source>
</evidence>
<protein>
    <recommendedName>
        <fullName evidence="9">Mediator complex subunit 17</fullName>
    </recommendedName>
</protein>
<accession>A0A9D4QVX8</accession>
<comment type="similarity">
    <text evidence="2">Belongs to the Mediator complex subunit 17 family.</text>
</comment>
<evidence type="ECO:0000313" key="8">
    <source>
        <dbReference type="Proteomes" id="UP000828390"/>
    </source>
</evidence>
<evidence type="ECO:0008006" key="9">
    <source>
        <dbReference type="Google" id="ProtNLM"/>
    </source>
</evidence>
<sequence length="370" mass="40677">MSESLAKSAQKIDFTEDGSEDHSAKTSEEETGDKEAATFQPSLWPWDSVGVLLDVLNIAKEKKYMVLTHPKSAVQLLAKKKFEHGPCGCVLNIEHGRRAIRRLPSALNCPSGLSAASAVLLSGAERLKRSHEDKTGASSDKFHMELLKLRQSWRLKKVGNAIIGDLSYRSAGSRFWQGGTFEVTKNTGTSSGDQTDVGSALQNPLQVVIPSELEGTAYVQVEIKSVPDSMNLMSATLQMPDAIGRTPPNSHWQERLDNAQNLLFCKELFAQLVENRPDILGHSMHTFTPTYSDESGVLQGVSQPARTDNKPVLEHSLHQLLREVHHKTLHLDPPQPATATFGFTKRRRLAGPLGLSRADLKEMADRSVGN</sequence>
<dbReference type="PANTHER" id="PTHR13114:SF7">
    <property type="entry name" value="MEDIATOR OF RNA POLYMERASE II TRANSCRIPTION SUBUNIT 17"/>
    <property type="match status" value="1"/>
</dbReference>
<dbReference type="PANTHER" id="PTHR13114">
    <property type="entry name" value="MEDIATOR OF RNA POLYMERASE II TRANSCRIPTION SUBUNIT 17"/>
    <property type="match status" value="1"/>
</dbReference>
<comment type="caution">
    <text evidence="7">The sequence shown here is derived from an EMBL/GenBank/DDBJ whole genome shotgun (WGS) entry which is preliminary data.</text>
</comment>
<name>A0A9D4QVX8_DREPO</name>
<dbReference type="InterPro" id="IPR019313">
    <property type="entry name" value="Mediator_Med17"/>
</dbReference>
<keyword evidence="3" id="KW-0805">Transcription regulation</keyword>
<evidence type="ECO:0000256" key="3">
    <source>
        <dbReference type="ARBA" id="ARBA00023015"/>
    </source>
</evidence>
<comment type="subcellular location">
    <subcellularLocation>
        <location evidence="1">Nucleus</location>
    </subcellularLocation>
</comment>
<keyword evidence="8" id="KW-1185">Reference proteome</keyword>
<feature type="region of interest" description="Disordered" evidence="6">
    <location>
        <begin position="1"/>
        <end position="36"/>
    </location>
</feature>
<evidence type="ECO:0000256" key="4">
    <source>
        <dbReference type="ARBA" id="ARBA00023163"/>
    </source>
</evidence>
<reference evidence="7" key="1">
    <citation type="journal article" date="2019" name="bioRxiv">
        <title>The Genome of the Zebra Mussel, Dreissena polymorpha: A Resource for Invasive Species Research.</title>
        <authorList>
            <person name="McCartney M.A."/>
            <person name="Auch B."/>
            <person name="Kono T."/>
            <person name="Mallez S."/>
            <person name="Zhang Y."/>
            <person name="Obille A."/>
            <person name="Becker A."/>
            <person name="Abrahante J.E."/>
            <person name="Garbe J."/>
            <person name="Badalamenti J.P."/>
            <person name="Herman A."/>
            <person name="Mangelson H."/>
            <person name="Liachko I."/>
            <person name="Sullivan S."/>
            <person name="Sone E.D."/>
            <person name="Koren S."/>
            <person name="Silverstein K.A.T."/>
            <person name="Beckman K.B."/>
            <person name="Gohl D.M."/>
        </authorList>
    </citation>
    <scope>NUCLEOTIDE SEQUENCE</scope>
    <source>
        <strain evidence="7">Duluth1</strain>
        <tissue evidence="7">Whole animal</tissue>
    </source>
</reference>
<proteinExistence type="inferred from homology"/>
<evidence type="ECO:0000256" key="1">
    <source>
        <dbReference type="ARBA" id="ARBA00004123"/>
    </source>
</evidence>
<organism evidence="7 8">
    <name type="scientific">Dreissena polymorpha</name>
    <name type="common">Zebra mussel</name>
    <name type="synonym">Mytilus polymorpha</name>
    <dbReference type="NCBI Taxonomy" id="45954"/>
    <lineage>
        <taxon>Eukaryota</taxon>
        <taxon>Metazoa</taxon>
        <taxon>Spiralia</taxon>
        <taxon>Lophotrochozoa</taxon>
        <taxon>Mollusca</taxon>
        <taxon>Bivalvia</taxon>
        <taxon>Autobranchia</taxon>
        <taxon>Heteroconchia</taxon>
        <taxon>Euheterodonta</taxon>
        <taxon>Imparidentia</taxon>
        <taxon>Neoheterodontei</taxon>
        <taxon>Myida</taxon>
        <taxon>Dreissenoidea</taxon>
        <taxon>Dreissenidae</taxon>
        <taxon>Dreissena</taxon>
    </lineage>
</organism>
<feature type="compositionally biased region" description="Basic and acidic residues" evidence="6">
    <location>
        <begin position="20"/>
        <end position="36"/>
    </location>
</feature>
<dbReference type="GO" id="GO:0016592">
    <property type="term" value="C:mediator complex"/>
    <property type="evidence" value="ECO:0007669"/>
    <property type="project" value="InterPro"/>
</dbReference>
<dbReference type="GO" id="GO:0003712">
    <property type="term" value="F:transcription coregulator activity"/>
    <property type="evidence" value="ECO:0007669"/>
    <property type="project" value="InterPro"/>
</dbReference>
<dbReference type="EMBL" id="JAIWYP010000003">
    <property type="protein sequence ID" value="KAH3845519.1"/>
    <property type="molecule type" value="Genomic_DNA"/>
</dbReference>
<evidence type="ECO:0000313" key="7">
    <source>
        <dbReference type="EMBL" id="KAH3845519.1"/>
    </source>
</evidence>
<dbReference type="GO" id="GO:0070847">
    <property type="term" value="C:core mediator complex"/>
    <property type="evidence" value="ECO:0007669"/>
    <property type="project" value="TreeGrafter"/>
</dbReference>
<dbReference type="GO" id="GO:0006357">
    <property type="term" value="P:regulation of transcription by RNA polymerase II"/>
    <property type="evidence" value="ECO:0007669"/>
    <property type="project" value="InterPro"/>
</dbReference>
<reference evidence="7" key="2">
    <citation type="submission" date="2020-11" db="EMBL/GenBank/DDBJ databases">
        <authorList>
            <person name="McCartney M.A."/>
            <person name="Auch B."/>
            <person name="Kono T."/>
            <person name="Mallez S."/>
            <person name="Becker A."/>
            <person name="Gohl D.M."/>
            <person name="Silverstein K.A.T."/>
            <person name="Koren S."/>
            <person name="Bechman K.B."/>
            <person name="Herman A."/>
            <person name="Abrahante J.E."/>
            <person name="Garbe J."/>
        </authorList>
    </citation>
    <scope>NUCLEOTIDE SEQUENCE</scope>
    <source>
        <strain evidence="7">Duluth1</strain>
        <tissue evidence="7">Whole animal</tissue>
    </source>
</reference>
<keyword evidence="4" id="KW-0804">Transcription</keyword>
<keyword evidence="5" id="KW-0539">Nucleus</keyword>
<gene>
    <name evidence="7" type="ORF">DPMN_087800</name>
</gene>
<dbReference type="Proteomes" id="UP000828390">
    <property type="component" value="Unassembled WGS sequence"/>
</dbReference>
<evidence type="ECO:0000256" key="5">
    <source>
        <dbReference type="ARBA" id="ARBA00023242"/>
    </source>
</evidence>
<dbReference type="AlphaFoldDB" id="A0A9D4QVX8"/>
<evidence type="ECO:0000256" key="6">
    <source>
        <dbReference type="SAM" id="MobiDB-lite"/>
    </source>
</evidence>